<comment type="caution">
    <text evidence="1">The sequence shown here is derived from an EMBL/GenBank/DDBJ whole genome shotgun (WGS) entry which is preliminary data.</text>
</comment>
<sequence length="79" mass="9284">MVVLRNLYSAQSGADSLCYQKNWSRIKKFHSNLISKITTLSLQTKTKKFHTKPFERLKLVFLSYLDPNWIENLILVLLV</sequence>
<evidence type="ECO:0000313" key="1">
    <source>
        <dbReference type="EMBL" id="EMM71112.1"/>
    </source>
</evidence>
<evidence type="ECO:0000313" key="2">
    <source>
        <dbReference type="Proteomes" id="UP000012101"/>
    </source>
</evidence>
<organism evidence="1 2">
    <name type="scientific">Leptospira weilii str. 2006001855</name>
    <dbReference type="NCBI Taxonomy" id="996804"/>
    <lineage>
        <taxon>Bacteria</taxon>
        <taxon>Pseudomonadati</taxon>
        <taxon>Spirochaetota</taxon>
        <taxon>Spirochaetia</taxon>
        <taxon>Leptospirales</taxon>
        <taxon>Leptospiraceae</taxon>
        <taxon>Leptospira</taxon>
    </lineage>
</organism>
<proteinExistence type="predicted"/>
<feature type="non-terminal residue" evidence="1">
    <location>
        <position position="79"/>
    </location>
</feature>
<dbReference type="Proteomes" id="UP000012101">
    <property type="component" value="Unassembled WGS sequence"/>
</dbReference>
<dbReference type="AlphaFoldDB" id="M6FJ23"/>
<protein>
    <submittedName>
        <fullName evidence="1">Uncharacterized protein</fullName>
    </submittedName>
</protein>
<reference evidence="1 2" key="1">
    <citation type="submission" date="2013-01" db="EMBL/GenBank/DDBJ databases">
        <authorList>
            <person name="Harkins D.M."/>
            <person name="Durkin A.S."/>
            <person name="Brinkac L.M."/>
            <person name="Haft D.H."/>
            <person name="Selengut J.D."/>
            <person name="Sanka R."/>
            <person name="DePew J."/>
            <person name="Purushe J."/>
            <person name="Hospenthal D.R."/>
            <person name="Murray C.K."/>
            <person name="Pimentel G."/>
            <person name="Wasfy M."/>
            <person name="Vinetz J.M."/>
            <person name="Sutton G.G."/>
            <person name="Nierman W.C."/>
            <person name="Fouts D.E."/>
        </authorList>
    </citation>
    <scope>NUCLEOTIDE SEQUENCE [LARGE SCALE GENOMIC DNA]</scope>
    <source>
        <strain evidence="1 2">2006001855</strain>
    </source>
</reference>
<gene>
    <name evidence="1" type="ORF">LEP1GSC038_2413</name>
</gene>
<dbReference type="EMBL" id="AFJM02000058">
    <property type="protein sequence ID" value="EMM71112.1"/>
    <property type="molecule type" value="Genomic_DNA"/>
</dbReference>
<name>M6FJ23_9LEPT</name>
<accession>M6FJ23</accession>